<dbReference type="RefSeq" id="WP_270072296.1">
    <property type="nucleotide sequence ID" value="NZ_JAJAQC010000017.1"/>
</dbReference>
<evidence type="ECO:0000313" key="2">
    <source>
        <dbReference type="EMBL" id="MDA0565013.1"/>
    </source>
</evidence>
<feature type="compositionally biased region" description="Pro residues" evidence="1">
    <location>
        <begin position="27"/>
        <end position="43"/>
    </location>
</feature>
<gene>
    <name evidence="2" type="ORF">LG943_11875</name>
</gene>
<dbReference type="EMBL" id="JAJAQC010000017">
    <property type="protein sequence ID" value="MDA0565013.1"/>
    <property type="molecule type" value="Genomic_DNA"/>
</dbReference>
<dbReference type="Proteomes" id="UP001140076">
    <property type="component" value="Unassembled WGS sequence"/>
</dbReference>
<accession>A0A9X3NKK8</accession>
<evidence type="ECO:0000256" key="1">
    <source>
        <dbReference type="SAM" id="MobiDB-lite"/>
    </source>
</evidence>
<feature type="region of interest" description="Disordered" evidence="1">
    <location>
        <begin position="19"/>
        <end position="49"/>
    </location>
</feature>
<comment type="caution">
    <text evidence="2">The sequence shown here is derived from an EMBL/GenBank/DDBJ whole genome shotgun (WGS) entry which is preliminary data.</text>
</comment>
<sequence>MAVGSALLLLRILNRAAERRWPALRSPGPPPGPSPRPPDPPPGDLRNEVHGDIWGTAVQAGRIDHLHLHLPPPADRPAAPGPAGGADPG</sequence>
<organism evidence="2 3">
    <name type="scientific">Streptomonospora mangrovi</name>
    <dbReference type="NCBI Taxonomy" id="2883123"/>
    <lineage>
        <taxon>Bacteria</taxon>
        <taxon>Bacillati</taxon>
        <taxon>Actinomycetota</taxon>
        <taxon>Actinomycetes</taxon>
        <taxon>Streptosporangiales</taxon>
        <taxon>Nocardiopsidaceae</taxon>
        <taxon>Streptomonospora</taxon>
    </lineage>
</organism>
<dbReference type="AlphaFoldDB" id="A0A9X3NKK8"/>
<protein>
    <submittedName>
        <fullName evidence="2">Uncharacterized protein</fullName>
    </submittedName>
</protein>
<keyword evidence="3" id="KW-1185">Reference proteome</keyword>
<reference evidence="2" key="1">
    <citation type="submission" date="2021-10" db="EMBL/GenBank/DDBJ databases">
        <title>Streptomonospora sp. nov., isolated from mangrove soil.</title>
        <authorList>
            <person name="Chen X."/>
            <person name="Ge X."/>
            <person name="Liu W."/>
        </authorList>
    </citation>
    <scope>NUCLEOTIDE SEQUENCE</scope>
    <source>
        <strain evidence="2">S1-112</strain>
    </source>
</reference>
<proteinExistence type="predicted"/>
<evidence type="ECO:0000313" key="3">
    <source>
        <dbReference type="Proteomes" id="UP001140076"/>
    </source>
</evidence>
<feature type="region of interest" description="Disordered" evidence="1">
    <location>
        <begin position="67"/>
        <end position="89"/>
    </location>
</feature>
<name>A0A9X3NKK8_9ACTN</name>